<protein>
    <submittedName>
        <fullName evidence="2">Purine-binding chemotaxis protein CheW</fullName>
    </submittedName>
</protein>
<dbReference type="OrthoDB" id="9790406at2"/>
<name>A0A1M5FR31_9BACT</name>
<dbReference type="SUPFAM" id="SSF50341">
    <property type="entry name" value="CheW-like"/>
    <property type="match status" value="1"/>
</dbReference>
<dbReference type="RefSeq" id="WP_073040791.1">
    <property type="nucleotide sequence ID" value="NZ_FQVB01000032.1"/>
</dbReference>
<evidence type="ECO:0000313" key="2">
    <source>
        <dbReference type="EMBL" id="SHF93965.1"/>
    </source>
</evidence>
<evidence type="ECO:0000313" key="3">
    <source>
        <dbReference type="Proteomes" id="UP000184076"/>
    </source>
</evidence>
<dbReference type="Gene3D" id="2.30.30.40">
    <property type="entry name" value="SH3 Domains"/>
    <property type="match status" value="1"/>
</dbReference>
<organism evidence="2 3">
    <name type="scientific">Desulfacinum infernum DSM 9756</name>
    <dbReference type="NCBI Taxonomy" id="1121391"/>
    <lineage>
        <taxon>Bacteria</taxon>
        <taxon>Pseudomonadati</taxon>
        <taxon>Thermodesulfobacteriota</taxon>
        <taxon>Syntrophobacteria</taxon>
        <taxon>Syntrophobacterales</taxon>
        <taxon>Syntrophobacteraceae</taxon>
        <taxon>Desulfacinum</taxon>
    </lineage>
</organism>
<accession>A0A1M5FR31</accession>
<dbReference type="SMART" id="SM00260">
    <property type="entry name" value="CheW"/>
    <property type="match status" value="1"/>
</dbReference>
<dbReference type="Pfam" id="PF01584">
    <property type="entry name" value="CheW"/>
    <property type="match status" value="1"/>
</dbReference>
<evidence type="ECO:0000259" key="1">
    <source>
        <dbReference type="PROSITE" id="PS50851"/>
    </source>
</evidence>
<keyword evidence="3" id="KW-1185">Reference proteome</keyword>
<dbReference type="AlphaFoldDB" id="A0A1M5FR31"/>
<dbReference type="Gene3D" id="2.40.50.180">
    <property type="entry name" value="CheA-289, Domain 4"/>
    <property type="match status" value="1"/>
</dbReference>
<gene>
    <name evidence="2" type="ORF">SAMN02745206_02960</name>
</gene>
<dbReference type="PROSITE" id="PS50851">
    <property type="entry name" value="CHEW"/>
    <property type="match status" value="1"/>
</dbReference>
<dbReference type="GO" id="GO:0005829">
    <property type="term" value="C:cytosol"/>
    <property type="evidence" value="ECO:0007669"/>
    <property type="project" value="TreeGrafter"/>
</dbReference>
<dbReference type="GO" id="GO:0006935">
    <property type="term" value="P:chemotaxis"/>
    <property type="evidence" value="ECO:0007669"/>
    <property type="project" value="InterPro"/>
</dbReference>
<dbReference type="EMBL" id="FQVB01000032">
    <property type="protein sequence ID" value="SHF93965.1"/>
    <property type="molecule type" value="Genomic_DNA"/>
</dbReference>
<dbReference type="GO" id="GO:0007165">
    <property type="term" value="P:signal transduction"/>
    <property type="evidence" value="ECO:0007669"/>
    <property type="project" value="InterPro"/>
</dbReference>
<reference evidence="3" key="1">
    <citation type="submission" date="2016-11" db="EMBL/GenBank/DDBJ databases">
        <authorList>
            <person name="Varghese N."/>
            <person name="Submissions S."/>
        </authorList>
    </citation>
    <scope>NUCLEOTIDE SEQUENCE [LARGE SCALE GENOMIC DNA]</scope>
    <source>
        <strain evidence="3">DSM 9756</strain>
    </source>
</reference>
<dbReference type="STRING" id="1121391.SAMN02745206_02960"/>
<dbReference type="PANTHER" id="PTHR22617">
    <property type="entry name" value="CHEMOTAXIS SENSOR HISTIDINE KINASE-RELATED"/>
    <property type="match status" value="1"/>
</dbReference>
<dbReference type="InterPro" id="IPR039315">
    <property type="entry name" value="CheW"/>
</dbReference>
<dbReference type="InterPro" id="IPR036061">
    <property type="entry name" value="CheW-like_dom_sf"/>
</dbReference>
<feature type="domain" description="CheW-like" evidence="1">
    <location>
        <begin position="28"/>
        <end position="165"/>
    </location>
</feature>
<sequence>MENAKLAVLKERAKALAKGGNKVRDEEGEEFLVFSAGGERFGVKAGFVREVVRVEEPTPLPGIPPHVLGILNVRGEIVPVADLHRLLGIEGGRSESVDRVLILEIGNVVLGLAVDGVDGMRRLDAQHLQPAPSSVAASTPAAVLGLAANRVLILGGRELLNGLSSADSGSMQAGRNS</sequence>
<dbReference type="PANTHER" id="PTHR22617:SF23">
    <property type="entry name" value="CHEMOTAXIS PROTEIN CHEW"/>
    <property type="match status" value="1"/>
</dbReference>
<dbReference type="Proteomes" id="UP000184076">
    <property type="component" value="Unassembled WGS sequence"/>
</dbReference>
<dbReference type="InterPro" id="IPR002545">
    <property type="entry name" value="CheW-lke_dom"/>
</dbReference>
<proteinExistence type="predicted"/>